<dbReference type="EMBL" id="JACHJK010000023">
    <property type="protein sequence ID" value="MBB5932256.1"/>
    <property type="molecule type" value="Genomic_DNA"/>
</dbReference>
<gene>
    <name evidence="1" type="ORF">FHS34_007766</name>
</gene>
<dbReference type="AlphaFoldDB" id="A0A7W9Q2Q8"/>
<name>A0A7W9Q2Q8_9ACTN</name>
<protein>
    <submittedName>
        <fullName evidence="1">Uncharacterized protein</fullName>
    </submittedName>
</protein>
<keyword evidence="2" id="KW-1185">Reference proteome</keyword>
<organism evidence="1 2">
    <name type="scientific">Streptomyces echinatus</name>
    <dbReference type="NCBI Taxonomy" id="67293"/>
    <lineage>
        <taxon>Bacteria</taxon>
        <taxon>Bacillati</taxon>
        <taxon>Actinomycetota</taxon>
        <taxon>Actinomycetes</taxon>
        <taxon>Kitasatosporales</taxon>
        <taxon>Streptomycetaceae</taxon>
        <taxon>Streptomyces</taxon>
    </lineage>
</organism>
<accession>A0A7W9Q2Q8</accession>
<evidence type="ECO:0000313" key="1">
    <source>
        <dbReference type="EMBL" id="MBB5932256.1"/>
    </source>
</evidence>
<proteinExistence type="predicted"/>
<dbReference type="Proteomes" id="UP000585836">
    <property type="component" value="Unassembled WGS sequence"/>
</dbReference>
<comment type="caution">
    <text evidence="1">The sequence shown here is derived from an EMBL/GenBank/DDBJ whole genome shotgun (WGS) entry which is preliminary data.</text>
</comment>
<evidence type="ECO:0000313" key="2">
    <source>
        <dbReference type="Proteomes" id="UP000585836"/>
    </source>
</evidence>
<reference evidence="1 2" key="1">
    <citation type="submission" date="2020-08" db="EMBL/GenBank/DDBJ databases">
        <title>Genomic Encyclopedia of Type Strains, Phase III (KMG-III): the genomes of soil and plant-associated and newly described type strains.</title>
        <authorList>
            <person name="Whitman W."/>
        </authorList>
    </citation>
    <scope>NUCLEOTIDE SEQUENCE [LARGE SCALE GENOMIC DNA]</scope>
    <source>
        <strain evidence="1 2">CECT 3313</strain>
    </source>
</reference>
<dbReference type="RefSeq" id="WP_263978494.1">
    <property type="nucleotide sequence ID" value="NZ_BAAAWF010000003.1"/>
</dbReference>
<sequence>MRRTARDRAALVGAGDVRGRVRHAPAGEIPGRAAEIDRGV</sequence>